<proteinExistence type="inferred from homology"/>
<dbReference type="HAMAP" id="MF_01341">
    <property type="entry name" value="Ribosomal_uL15"/>
    <property type="match status" value="1"/>
</dbReference>
<evidence type="ECO:0000313" key="12">
    <source>
        <dbReference type="Proteomes" id="UP001060771"/>
    </source>
</evidence>
<keyword evidence="2 5" id="KW-0689">Ribosomal protein</keyword>
<dbReference type="GO" id="GO:0019843">
    <property type="term" value="F:rRNA binding"/>
    <property type="evidence" value="ECO:0007669"/>
    <property type="project" value="UniProtKB-UniRule"/>
</dbReference>
<evidence type="ECO:0000313" key="10">
    <source>
        <dbReference type="EMBL" id="GGI68367.1"/>
    </source>
</evidence>
<evidence type="ECO:0000313" key="9">
    <source>
        <dbReference type="EMBL" id="BDR92042.1"/>
    </source>
</evidence>
<evidence type="ECO:0000256" key="7">
    <source>
        <dbReference type="SAM" id="MobiDB-lite"/>
    </source>
</evidence>
<feature type="region of interest" description="Disordered" evidence="7">
    <location>
        <begin position="16"/>
        <end position="40"/>
    </location>
</feature>
<dbReference type="EMBL" id="BMNM01000001">
    <property type="protein sequence ID" value="GGI68367.1"/>
    <property type="molecule type" value="Genomic_DNA"/>
</dbReference>
<dbReference type="Proteomes" id="UP001060771">
    <property type="component" value="Chromosome"/>
</dbReference>
<dbReference type="Proteomes" id="UP000657075">
    <property type="component" value="Unassembled WGS sequence"/>
</dbReference>
<name>A0A830DZQ1_9CREN</name>
<sequence length="157" mass="17499">MVRRFERKSRKYRGLRTHSWGRVGQHRKSGSSGGRGKSGLHKHKWSLVMKYAEDTNGYPFFGKHGFKQPNTIVAAKLGINVGELEMMLDELVSKGLAQVADGKYVIDLTKLGFNKLLGRGRVTKPMIIKAVWISRKAEEKVRAVGGSVELVRGVVHG</sequence>
<dbReference type="EMBL" id="AP026830">
    <property type="protein sequence ID" value="BDR92042.1"/>
    <property type="molecule type" value="Genomic_DNA"/>
</dbReference>
<keyword evidence="3 5" id="KW-0687">Ribonucleoprotein</keyword>
<comment type="function">
    <text evidence="5">Binds to the 23S rRNA.</text>
</comment>
<dbReference type="InterPro" id="IPR027386">
    <property type="entry name" value="Rbsml_uL15_N"/>
</dbReference>
<dbReference type="PANTHER" id="PTHR11721">
    <property type="entry name" value="60S RIBOSOMAL PROTEIN L27A"/>
    <property type="match status" value="1"/>
</dbReference>
<organism evidence="10 11">
    <name type="scientific">Vulcanisaeta souniana JCM 11219</name>
    <dbReference type="NCBI Taxonomy" id="1293586"/>
    <lineage>
        <taxon>Archaea</taxon>
        <taxon>Thermoproteota</taxon>
        <taxon>Thermoprotei</taxon>
        <taxon>Thermoproteales</taxon>
        <taxon>Thermoproteaceae</taxon>
        <taxon>Vulcanisaeta</taxon>
    </lineage>
</organism>
<dbReference type="InterPro" id="IPR030878">
    <property type="entry name" value="Ribosomal_uL15"/>
</dbReference>
<keyword evidence="5" id="KW-0699">rRNA-binding</keyword>
<evidence type="ECO:0000256" key="1">
    <source>
        <dbReference type="ARBA" id="ARBA00007320"/>
    </source>
</evidence>
<gene>
    <name evidence="5" type="primary">rpl15</name>
    <name evidence="10" type="ORF">GCM10007112_01720</name>
    <name evidence="9" type="ORF">Vsou_11350</name>
</gene>
<dbReference type="PROSITE" id="PS00475">
    <property type="entry name" value="RIBOSOMAL_L15"/>
    <property type="match status" value="1"/>
</dbReference>
<comment type="similarity">
    <text evidence="1 5 6">Belongs to the universal ribosomal protein uL15 family.</text>
</comment>
<dbReference type="AlphaFoldDB" id="A0A830DZQ1"/>
<evidence type="ECO:0000256" key="4">
    <source>
        <dbReference type="ARBA" id="ARBA00035200"/>
    </source>
</evidence>
<dbReference type="RefSeq" id="WP_188602301.1">
    <property type="nucleotide sequence ID" value="NZ_AP026830.1"/>
</dbReference>
<reference evidence="10" key="1">
    <citation type="journal article" date="2014" name="Int. J. Syst. Evol. Microbiol.">
        <title>Complete genome sequence of Corynebacterium casei LMG S-19264T (=DSM 44701T), isolated from a smear-ripened cheese.</title>
        <authorList>
            <consortium name="US DOE Joint Genome Institute (JGI-PGF)"/>
            <person name="Walter F."/>
            <person name="Albersmeier A."/>
            <person name="Kalinowski J."/>
            <person name="Ruckert C."/>
        </authorList>
    </citation>
    <scope>NUCLEOTIDE SEQUENCE</scope>
    <source>
        <strain evidence="10">JCM 11219</strain>
    </source>
</reference>
<keyword evidence="12" id="KW-1185">Reference proteome</keyword>
<dbReference type="GO" id="GO:0022625">
    <property type="term" value="C:cytosolic large ribosomal subunit"/>
    <property type="evidence" value="ECO:0007669"/>
    <property type="project" value="TreeGrafter"/>
</dbReference>
<dbReference type="Pfam" id="PF00828">
    <property type="entry name" value="Ribosomal_L27A"/>
    <property type="match status" value="1"/>
</dbReference>
<dbReference type="InterPro" id="IPR021131">
    <property type="entry name" value="Ribosomal_uL15/eL18"/>
</dbReference>
<dbReference type="InterPro" id="IPR001196">
    <property type="entry name" value="Ribosomal_uL15_CS"/>
</dbReference>
<reference evidence="9" key="4">
    <citation type="journal article" date="2023" name="Microbiol. Resour. Announc.">
        <title>Complete Genome Sequence of Vulcanisaeta souniana Strain IC-059, a Hyperthermophilic Archaeon Isolated from Hot Spring Water in Japan.</title>
        <authorList>
            <person name="Kato S."/>
            <person name="Itoh T."/>
            <person name="Wu L."/>
            <person name="Ma J."/>
            <person name="Ohkuma M."/>
        </authorList>
    </citation>
    <scope>NUCLEOTIDE SEQUENCE</scope>
    <source>
        <strain evidence="9">JCM 11219</strain>
    </source>
</reference>
<evidence type="ECO:0000256" key="5">
    <source>
        <dbReference type="HAMAP-Rule" id="MF_01341"/>
    </source>
</evidence>
<comment type="subunit">
    <text evidence="5">Part of the 50S ribosomal subunit.</text>
</comment>
<accession>A0A830DZQ1</accession>
<protein>
    <recommendedName>
        <fullName evidence="4 5">Large ribosomal subunit protein uL15</fullName>
    </recommendedName>
</protein>
<evidence type="ECO:0000256" key="6">
    <source>
        <dbReference type="RuleBase" id="RU003888"/>
    </source>
</evidence>
<reference evidence="10" key="2">
    <citation type="submission" date="2020-09" db="EMBL/GenBank/DDBJ databases">
        <authorList>
            <person name="Sun Q."/>
            <person name="Ohkuma M."/>
        </authorList>
    </citation>
    <scope>NUCLEOTIDE SEQUENCE</scope>
    <source>
        <strain evidence="10">JCM 11219</strain>
    </source>
</reference>
<dbReference type="SUPFAM" id="SSF52080">
    <property type="entry name" value="Ribosomal proteins L15p and L18e"/>
    <property type="match status" value="1"/>
</dbReference>
<dbReference type="GO" id="GO:0006412">
    <property type="term" value="P:translation"/>
    <property type="evidence" value="ECO:0007669"/>
    <property type="project" value="UniProtKB-UniRule"/>
</dbReference>
<reference evidence="12" key="3">
    <citation type="submission" date="2022-09" db="EMBL/GenBank/DDBJ databases">
        <title>Complete genome sequence of Vulcanisaeta souniana.</title>
        <authorList>
            <person name="Kato S."/>
            <person name="Itoh T."/>
            <person name="Ohkuma M."/>
        </authorList>
    </citation>
    <scope>NUCLEOTIDE SEQUENCE [LARGE SCALE GENOMIC DNA]</scope>
    <source>
        <strain evidence="12">JCM 11219</strain>
    </source>
</reference>
<dbReference type="PANTHER" id="PTHR11721:SF3">
    <property type="entry name" value="LARGE RIBOSOMAL SUBUNIT PROTEIN UL15"/>
    <property type="match status" value="1"/>
</dbReference>
<dbReference type="OrthoDB" id="9418at2157"/>
<dbReference type="Gene3D" id="4.10.990.10">
    <property type="match status" value="1"/>
</dbReference>
<dbReference type="GeneID" id="76206680"/>
<evidence type="ECO:0000256" key="2">
    <source>
        <dbReference type="ARBA" id="ARBA00022980"/>
    </source>
</evidence>
<dbReference type="GO" id="GO:0003735">
    <property type="term" value="F:structural constituent of ribosome"/>
    <property type="evidence" value="ECO:0007669"/>
    <property type="project" value="InterPro"/>
</dbReference>
<keyword evidence="5" id="KW-0694">RNA-binding</keyword>
<feature type="domain" description="Large ribosomal subunit protein uL15/eL18" evidence="8">
    <location>
        <begin position="79"/>
        <end position="149"/>
    </location>
</feature>
<dbReference type="InterPro" id="IPR036227">
    <property type="entry name" value="Ribosomal_uL15/eL18_sf"/>
</dbReference>
<dbReference type="Gene3D" id="3.100.10.10">
    <property type="match status" value="1"/>
</dbReference>
<evidence type="ECO:0000256" key="3">
    <source>
        <dbReference type="ARBA" id="ARBA00023274"/>
    </source>
</evidence>
<evidence type="ECO:0000259" key="8">
    <source>
        <dbReference type="Pfam" id="PF00828"/>
    </source>
</evidence>
<evidence type="ECO:0000313" key="11">
    <source>
        <dbReference type="Proteomes" id="UP000657075"/>
    </source>
</evidence>